<dbReference type="AlphaFoldDB" id="A0A9X1YRZ3"/>
<evidence type="ECO:0000256" key="1">
    <source>
        <dbReference type="SAM" id="Phobius"/>
    </source>
</evidence>
<feature type="transmembrane region" description="Helical" evidence="1">
    <location>
        <begin position="73"/>
        <end position="92"/>
    </location>
</feature>
<dbReference type="EMBL" id="JALQCW010000004">
    <property type="protein sequence ID" value="MCK9796622.1"/>
    <property type="molecule type" value="Genomic_DNA"/>
</dbReference>
<keyword evidence="1" id="KW-1133">Transmembrane helix</keyword>
<dbReference type="RefSeq" id="WP_123332919.1">
    <property type="nucleotide sequence ID" value="NZ_JALQCW010000004.1"/>
</dbReference>
<name>A0A9X1YRZ3_9PSED</name>
<reference evidence="2 3" key="1">
    <citation type="journal article" date="2022" name="Int. J. Syst. Evol. Microbiol.">
        <title>Pseudomonas aegrilactucae sp. nov. and Pseudomonas morbosilactucae sp. nov., pathogens causing bacterial rot of lettuce in Japan.</title>
        <authorList>
            <person name="Sawada H."/>
            <person name="Fujikawa T."/>
            <person name="Satou M."/>
        </authorList>
    </citation>
    <scope>NUCLEOTIDE SEQUENCE [LARGE SCALE GENOMIC DNA]</scope>
    <source>
        <strain evidence="2 3">MAFF 302030</strain>
    </source>
</reference>
<dbReference type="Proteomes" id="UP001155059">
    <property type="component" value="Unassembled WGS sequence"/>
</dbReference>
<comment type="caution">
    <text evidence="2">The sequence shown here is derived from an EMBL/GenBank/DDBJ whole genome shotgun (WGS) entry which is preliminary data.</text>
</comment>
<organism evidence="2 3">
    <name type="scientific">Pseudomonas morbosilactucae</name>
    <dbReference type="NCBI Taxonomy" id="2938197"/>
    <lineage>
        <taxon>Bacteria</taxon>
        <taxon>Pseudomonadati</taxon>
        <taxon>Pseudomonadota</taxon>
        <taxon>Gammaproteobacteria</taxon>
        <taxon>Pseudomonadales</taxon>
        <taxon>Pseudomonadaceae</taxon>
        <taxon>Pseudomonas</taxon>
    </lineage>
</organism>
<protein>
    <submittedName>
        <fullName evidence="2">Uncharacterized protein</fullName>
    </submittedName>
</protein>
<keyword evidence="1" id="KW-0812">Transmembrane</keyword>
<keyword evidence="1" id="KW-0472">Membrane</keyword>
<feature type="transmembrane region" description="Helical" evidence="1">
    <location>
        <begin position="38"/>
        <end position="61"/>
    </location>
</feature>
<gene>
    <name evidence="2" type="ORF">M1B34_02395</name>
</gene>
<evidence type="ECO:0000313" key="2">
    <source>
        <dbReference type="EMBL" id="MCK9796622.1"/>
    </source>
</evidence>
<accession>A0A9X1YRZ3</accession>
<evidence type="ECO:0000313" key="3">
    <source>
        <dbReference type="Proteomes" id="UP001155059"/>
    </source>
</evidence>
<proteinExistence type="predicted"/>
<reference evidence="2 3" key="2">
    <citation type="journal article" date="2023" name="Plant Pathol.">
        <title>Dismantling and reorganizing Pseudomonas marginalis sensu#lato.</title>
        <authorList>
            <person name="Sawada H."/>
            <person name="Fujikawa T."/>
            <person name="Satou M."/>
        </authorList>
    </citation>
    <scope>NUCLEOTIDE SEQUENCE [LARGE SCALE GENOMIC DNA]</scope>
    <source>
        <strain evidence="2 3">MAFF 302030</strain>
    </source>
</reference>
<sequence length="132" mass="13948">MHVSFRRLSTFTALLCFALALAWGLAPRWLLAFCSVDFYASTGFVARRSAVLFLGLGVMFFSARSAPAGVARNALSSGFMVGCFGLALLGLGEWLNGNAGPGILLAVVVEAALGLGFLRAKGTRDEWATARD</sequence>
<feature type="transmembrane region" description="Helical" evidence="1">
    <location>
        <begin position="98"/>
        <end position="118"/>
    </location>
</feature>